<accession>A0A0C1UAP0</accession>
<sequence length="318" mass="36815">MPIIDFKEIPEAHITNGKQDSFELFCQEFVKYQGLDIISVPDRGVDGGKDLICLEKRKGGFGITEIKWLVSCKHKAHSGSSVTPSDEENICDRIIQHKADGFIGFYSTVVSSGLNTRLNSYKDKIEVKIFNSEDIEEQLLSTPKGKALFQRFFKNSYEKWNKNSVMPALLYNKYEPLLCSHCGKDILNPANIKEYGSLIGFVRDYKFSKEVNYHKEKFIDVYYACKGRCDDILDAKYSAQGYITDWKDVDDLKIPVEYMRWIMACMNNMREGSIEFEDDAFEKIKKAIMSIGQYVMRDLTDEEVQREDLLNILPEWLR</sequence>
<name>A0A0C1UAP0_9CLOT</name>
<dbReference type="Proteomes" id="UP000031366">
    <property type="component" value="Unassembled WGS sequence"/>
</dbReference>
<reference evidence="1 2" key="1">
    <citation type="journal article" date="2015" name="Infect. Genet. Evol.">
        <title>Genomic sequences of six botulinum neurotoxin-producing strains representing three clostridial species illustrate the mobility and diversity of botulinum neurotoxin genes.</title>
        <authorList>
            <person name="Smith T.J."/>
            <person name="Hill K.K."/>
            <person name="Xie G."/>
            <person name="Foley B.T."/>
            <person name="Williamson C.H."/>
            <person name="Foster J.T."/>
            <person name="Johnson S.L."/>
            <person name="Chertkov O."/>
            <person name="Teshima H."/>
            <person name="Gibbons H.S."/>
            <person name="Johnsky L.A."/>
            <person name="Karavis M.A."/>
            <person name="Smith L.A."/>
        </authorList>
    </citation>
    <scope>NUCLEOTIDE SEQUENCE [LARGE SCALE GENOMIC DNA]</scope>
    <source>
        <strain evidence="1 2">CDC 2741</strain>
    </source>
</reference>
<proteinExistence type="predicted"/>
<keyword evidence="2" id="KW-1185">Reference proteome</keyword>
<dbReference type="EMBL" id="AYSO01000020">
    <property type="protein sequence ID" value="KIE44635.1"/>
    <property type="molecule type" value="Genomic_DNA"/>
</dbReference>
<keyword evidence="1" id="KW-0255">Endonuclease</keyword>
<evidence type="ECO:0000313" key="1">
    <source>
        <dbReference type="EMBL" id="KIE44635.1"/>
    </source>
</evidence>
<organism evidence="1 2">
    <name type="scientific">Clostridium argentinense CDC 2741</name>
    <dbReference type="NCBI Taxonomy" id="1418104"/>
    <lineage>
        <taxon>Bacteria</taxon>
        <taxon>Bacillati</taxon>
        <taxon>Bacillota</taxon>
        <taxon>Clostridia</taxon>
        <taxon>Eubacteriales</taxon>
        <taxon>Clostridiaceae</taxon>
        <taxon>Clostridium</taxon>
    </lineage>
</organism>
<keyword evidence="1" id="KW-0540">Nuclease</keyword>
<protein>
    <submittedName>
        <fullName evidence="1">Restriction endonuclease family protein</fullName>
    </submittedName>
</protein>
<dbReference type="GO" id="GO:0004519">
    <property type="term" value="F:endonuclease activity"/>
    <property type="evidence" value="ECO:0007669"/>
    <property type="project" value="UniProtKB-KW"/>
</dbReference>
<dbReference type="RefSeq" id="WP_039635997.1">
    <property type="nucleotide sequence ID" value="NZ_AYSO01000020.1"/>
</dbReference>
<dbReference type="OrthoDB" id="2960996at2"/>
<gene>
    <name evidence="1" type="ORF">U732_257</name>
</gene>
<dbReference type="AlphaFoldDB" id="A0A0C1UAP0"/>
<comment type="caution">
    <text evidence="1">The sequence shown here is derived from an EMBL/GenBank/DDBJ whole genome shotgun (WGS) entry which is preliminary data.</text>
</comment>
<keyword evidence="1" id="KW-0378">Hydrolase</keyword>
<evidence type="ECO:0000313" key="2">
    <source>
        <dbReference type="Proteomes" id="UP000031366"/>
    </source>
</evidence>